<keyword evidence="2" id="KW-0560">Oxidoreductase</keyword>
<name>A0A0S2W1F3_9FIRM</name>
<evidence type="ECO:0000259" key="1">
    <source>
        <dbReference type="Pfam" id="PF07992"/>
    </source>
</evidence>
<dbReference type="GO" id="GO:0004355">
    <property type="term" value="F:glutamate synthase (NADPH) activity"/>
    <property type="evidence" value="ECO:0007669"/>
    <property type="project" value="UniProtKB-EC"/>
</dbReference>
<reference evidence="3" key="2">
    <citation type="submission" date="2015-04" db="EMBL/GenBank/DDBJ databases">
        <title>A butyrogenic pathway from the amino acid lysine in a human gut commensal.</title>
        <authorList>
            <person name="de Vos W.M."/>
            <person name="Bui N.T.P."/>
            <person name="Plugge C.M."/>
            <person name="Ritari J."/>
        </authorList>
    </citation>
    <scope>NUCLEOTIDE SEQUENCE [LARGE SCALE GENOMIC DNA]</scope>
    <source>
        <strain evidence="3">AF211</strain>
    </source>
</reference>
<dbReference type="InterPro" id="IPR036188">
    <property type="entry name" value="FAD/NAD-bd_sf"/>
</dbReference>
<evidence type="ECO:0000313" key="2">
    <source>
        <dbReference type="EMBL" id="ALP93162.1"/>
    </source>
</evidence>
<feature type="domain" description="FAD/NAD(P)-binding" evidence="1">
    <location>
        <begin position="4"/>
        <end position="61"/>
    </location>
</feature>
<dbReference type="AlphaFoldDB" id="A0A0S2W1F3"/>
<dbReference type="STRING" id="1297617.IB211_00768c"/>
<dbReference type="InterPro" id="IPR023753">
    <property type="entry name" value="FAD/NAD-binding_dom"/>
</dbReference>
<keyword evidence="3" id="KW-1185">Reference proteome</keyword>
<dbReference type="Gene3D" id="3.50.50.60">
    <property type="entry name" value="FAD/NAD(P)-binding domain"/>
    <property type="match status" value="1"/>
</dbReference>
<dbReference type="Pfam" id="PF07992">
    <property type="entry name" value="Pyr_redox_2"/>
    <property type="match status" value="1"/>
</dbReference>
<proteinExistence type="predicted"/>
<accession>A0A0S2W1F3</accession>
<organism evidence="2 3">
    <name type="scientific">Intestinimonas butyriciproducens</name>
    <dbReference type="NCBI Taxonomy" id="1297617"/>
    <lineage>
        <taxon>Bacteria</taxon>
        <taxon>Bacillati</taxon>
        <taxon>Bacillota</taxon>
        <taxon>Clostridia</taxon>
        <taxon>Eubacteriales</taxon>
        <taxon>Intestinimonas</taxon>
    </lineage>
</organism>
<dbReference type="SUPFAM" id="SSF51905">
    <property type="entry name" value="FAD/NAD(P)-binding domain"/>
    <property type="match status" value="1"/>
</dbReference>
<protein>
    <submittedName>
        <fullName evidence="2">Glutamate synthase small chain</fullName>
        <ecNumber evidence="2">1.4.1.13</ecNumber>
    </submittedName>
</protein>
<dbReference type="KEGG" id="ibu:IB211_00768c"/>
<dbReference type="PATRIC" id="fig|1297617.4.peg.781"/>
<dbReference type="EMBL" id="CP011307">
    <property type="protein sequence ID" value="ALP93162.1"/>
    <property type="molecule type" value="Genomic_DNA"/>
</dbReference>
<gene>
    <name evidence="2" type="ORF">IB211_00768c</name>
</gene>
<dbReference type="EC" id="1.4.1.13" evidence="2"/>
<evidence type="ECO:0000313" key="3">
    <source>
        <dbReference type="Proteomes" id="UP000064844"/>
    </source>
</evidence>
<sequence>MIIAVSQGAESNLVKTTRGIDTTGKGLLAVDADGRTSRPGVFAAGDAVNGARTVVEAVANGKRVAEAMHAYMQSLPVPQPDRYADVPVAQDAQVLQNPAGT</sequence>
<reference evidence="2 3" key="1">
    <citation type="journal article" date="2015" name="Nat. Commun.">
        <title>Production of butyrate from lysine and the Amadori product fructoselysine by a human gut commensal.</title>
        <authorList>
            <person name="Bui T.P."/>
            <person name="Ritari J."/>
            <person name="Boeren S."/>
            <person name="de Waard P."/>
            <person name="Plugge C.M."/>
            <person name="de Vos W.M."/>
        </authorList>
    </citation>
    <scope>NUCLEOTIDE SEQUENCE [LARGE SCALE GENOMIC DNA]</scope>
    <source>
        <strain evidence="2 3">AF211</strain>
    </source>
</reference>
<dbReference type="Proteomes" id="UP000064844">
    <property type="component" value="Chromosome"/>
</dbReference>